<feature type="region of interest" description="Disordered" evidence="1">
    <location>
        <begin position="1"/>
        <end position="31"/>
    </location>
</feature>
<dbReference type="Proteomes" id="UP000779233">
    <property type="component" value="Unassembled WGS sequence"/>
</dbReference>
<sequence length="345" mass="40072">MAPSKSVADNSVARNRTDKIKEPAHSTGAHVTSSQPICRRAKMNVVMLLLNVVALVLVFWQPLCSHDLKRPVSRPSDRCKQAGKRAERVLEAEHASPFEECGQLFGQEDEEMDNYVTLISTYPVHNVDYDEQQIEQQNNLNDIEFEELFNRVNTLWNETVENMVNEYITYTDSHHMEIHWRDEMWNQRWYKYLESIHADLNKFINDENLSFETRENVAEDLLFWANDDFKWFLNIVKEEWDNKITYSPEVLITECYAKITASSRAERESSGSRSEPPTNPTKQPSERTPYTHPDAALEASKRGPSSTVDSDVHVHRPRFFARPLVLATTPIFSEGEEKTQMQRMT</sequence>
<protein>
    <submittedName>
        <fullName evidence="3">(malaria parasite P. vivax) hypothetical protein</fullName>
    </submittedName>
</protein>
<feature type="compositionally biased region" description="Basic and acidic residues" evidence="1">
    <location>
        <begin position="15"/>
        <end position="24"/>
    </location>
</feature>
<dbReference type="InterPro" id="IPR006496">
    <property type="entry name" value="CHP01606_Plasmodium_spp"/>
</dbReference>
<feature type="region of interest" description="Disordered" evidence="1">
    <location>
        <begin position="263"/>
        <end position="291"/>
    </location>
</feature>
<evidence type="ECO:0000313" key="4">
    <source>
        <dbReference type="Proteomes" id="UP000779233"/>
    </source>
</evidence>
<evidence type="ECO:0000256" key="2">
    <source>
        <dbReference type="SAM" id="Phobius"/>
    </source>
</evidence>
<dbReference type="VEuPathDB" id="PlasmoDB:PVPAM_020010000"/>
<dbReference type="EMBL" id="CAJZCX010000015">
    <property type="protein sequence ID" value="CAG9483903.1"/>
    <property type="molecule type" value="Genomic_DNA"/>
</dbReference>
<dbReference type="Pfam" id="PF09688">
    <property type="entry name" value="Wx5_PLAF3D7"/>
    <property type="match status" value="1"/>
</dbReference>
<comment type="caution">
    <text evidence="3">The sequence shown here is derived from an EMBL/GenBank/DDBJ whole genome shotgun (WGS) entry which is preliminary data.</text>
</comment>
<organism evidence="3 4">
    <name type="scientific">Plasmodium vivax</name>
    <name type="common">malaria parasite P. vivax</name>
    <dbReference type="NCBI Taxonomy" id="5855"/>
    <lineage>
        <taxon>Eukaryota</taxon>
        <taxon>Sar</taxon>
        <taxon>Alveolata</taxon>
        <taxon>Apicomplexa</taxon>
        <taxon>Aconoidasida</taxon>
        <taxon>Haemosporida</taxon>
        <taxon>Plasmodiidae</taxon>
        <taxon>Plasmodium</taxon>
        <taxon>Plasmodium (Plasmodium)</taxon>
    </lineage>
</organism>
<feature type="transmembrane region" description="Helical" evidence="2">
    <location>
        <begin position="45"/>
        <end position="63"/>
    </location>
</feature>
<keyword evidence="2" id="KW-0812">Transmembrane</keyword>
<reference evidence="3" key="1">
    <citation type="submission" date="2021-09" db="EMBL/GenBank/DDBJ databases">
        <authorList>
            <consortium name="Pathogen Informatics"/>
        </authorList>
    </citation>
    <scope>NUCLEOTIDE SEQUENCE</scope>
    <source>
        <strain evidence="3">PvW1</strain>
    </source>
</reference>
<gene>
    <name evidence="3" type="ORF">PVW1_020010100</name>
</gene>
<proteinExistence type="predicted"/>
<evidence type="ECO:0000313" key="3">
    <source>
        <dbReference type="EMBL" id="CAG9483903.1"/>
    </source>
</evidence>
<dbReference type="AlphaFoldDB" id="A0A8S4HF28"/>
<keyword evidence="2" id="KW-0472">Membrane</keyword>
<evidence type="ECO:0000256" key="1">
    <source>
        <dbReference type="SAM" id="MobiDB-lite"/>
    </source>
</evidence>
<keyword evidence="2" id="KW-1133">Transmembrane helix</keyword>
<name>A0A8S4HF28_PLAVI</name>
<accession>A0A8S4HF28</accession>